<evidence type="ECO:0000313" key="3">
    <source>
        <dbReference type="Proteomes" id="UP001245184"/>
    </source>
</evidence>
<gene>
    <name evidence="2" type="ORF">QF025_001488</name>
</gene>
<sequence length="65" mass="6967">MDSKVSGTKKRNKTAGAYSGIPGHDMGISAARLQIAPKSGFIGGQPLVAALRARSRRVPEPRRYM</sequence>
<dbReference type="AlphaFoldDB" id="A0ABD5CCK2"/>
<protein>
    <submittedName>
        <fullName evidence="2">Uncharacterized protein</fullName>
    </submittedName>
</protein>
<dbReference type="EMBL" id="JAVIZN010000002">
    <property type="protein sequence ID" value="MDR6202768.1"/>
    <property type="molecule type" value="Genomic_DNA"/>
</dbReference>
<proteinExistence type="predicted"/>
<dbReference type="Proteomes" id="UP001245184">
    <property type="component" value="Unassembled WGS sequence"/>
</dbReference>
<organism evidence="2 3">
    <name type="scientific">Paraburkholderia graminis</name>
    <dbReference type="NCBI Taxonomy" id="60548"/>
    <lineage>
        <taxon>Bacteria</taxon>
        <taxon>Pseudomonadati</taxon>
        <taxon>Pseudomonadota</taxon>
        <taxon>Betaproteobacteria</taxon>
        <taxon>Burkholderiales</taxon>
        <taxon>Burkholderiaceae</taxon>
        <taxon>Paraburkholderia</taxon>
    </lineage>
</organism>
<name>A0ABD5CCK2_9BURK</name>
<evidence type="ECO:0000256" key="1">
    <source>
        <dbReference type="SAM" id="MobiDB-lite"/>
    </source>
</evidence>
<reference evidence="2 3" key="1">
    <citation type="submission" date="2023-08" db="EMBL/GenBank/DDBJ databases">
        <title>Genome sequencing of plant associated microbes to promote plant fitness in Sorghum bicolor and Oryza sativa.</title>
        <authorList>
            <person name="Coleman-Derr D."/>
        </authorList>
    </citation>
    <scope>NUCLEOTIDE SEQUENCE [LARGE SCALE GENOMIC DNA]</scope>
    <source>
        <strain evidence="2 3">SLBN-33</strain>
    </source>
</reference>
<accession>A0ABD5CCK2</accession>
<feature type="region of interest" description="Disordered" evidence="1">
    <location>
        <begin position="1"/>
        <end position="21"/>
    </location>
</feature>
<comment type="caution">
    <text evidence="2">The sequence shown here is derived from an EMBL/GenBank/DDBJ whole genome shotgun (WGS) entry which is preliminary data.</text>
</comment>
<evidence type="ECO:0000313" key="2">
    <source>
        <dbReference type="EMBL" id="MDR6202768.1"/>
    </source>
</evidence>